<evidence type="ECO:0000313" key="1">
    <source>
        <dbReference type="EMBL" id="KAI4381527.1"/>
    </source>
</evidence>
<comment type="caution">
    <text evidence="1">The sequence shown here is derived from an EMBL/GenBank/DDBJ whole genome shotgun (WGS) entry which is preliminary data.</text>
</comment>
<gene>
    <name evidence="1" type="ORF">MLD38_007592</name>
</gene>
<name>A0ACB9RSU5_9MYRT</name>
<sequence>MSSLLLFLFLCFLLALPPSAAAHPHPNFRLSDGPQIIRQAFDRPVPPPNTKHLSARPASPFKIALFSDLHFGENAWSDWGPRQDVNSVRVMSVVLDQELPDFVVYLGDVVTANNVPSPTRVHTGTRPCLLPDHEESLSRCPASSAPNPGEEECSYKGTARLQLMKAEMEQNALSYSRSGPKELWPSVSNFVLPISLNNNSQSPIAYLYFLDSGGGSYPEVISKSQVLWFRRKSQEINPDSSVPELIFWHIPSKAYAVVAPWWAIWNPCVGSINKEKVTPQDSEEGMMELLEKRPSVKAIFVGHDHGLDWCCPYKKLWLCYARHTGYGGYGNWARGARIIEISQDPFGIKSWIRMENGDVHSEVVLNG</sequence>
<organism evidence="1 2">
    <name type="scientific">Melastoma candidum</name>
    <dbReference type="NCBI Taxonomy" id="119954"/>
    <lineage>
        <taxon>Eukaryota</taxon>
        <taxon>Viridiplantae</taxon>
        <taxon>Streptophyta</taxon>
        <taxon>Embryophyta</taxon>
        <taxon>Tracheophyta</taxon>
        <taxon>Spermatophyta</taxon>
        <taxon>Magnoliopsida</taxon>
        <taxon>eudicotyledons</taxon>
        <taxon>Gunneridae</taxon>
        <taxon>Pentapetalae</taxon>
        <taxon>rosids</taxon>
        <taxon>malvids</taxon>
        <taxon>Myrtales</taxon>
        <taxon>Melastomataceae</taxon>
        <taxon>Melastomatoideae</taxon>
        <taxon>Melastomateae</taxon>
        <taxon>Melastoma</taxon>
    </lineage>
</organism>
<protein>
    <submittedName>
        <fullName evidence="1">Uncharacterized protein</fullName>
    </submittedName>
</protein>
<evidence type="ECO:0000313" key="2">
    <source>
        <dbReference type="Proteomes" id="UP001057402"/>
    </source>
</evidence>
<proteinExistence type="predicted"/>
<reference evidence="2" key="1">
    <citation type="journal article" date="2023" name="Front. Plant Sci.">
        <title>Chromosomal-level genome assembly of Melastoma candidum provides insights into trichome evolution.</title>
        <authorList>
            <person name="Zhong Y."/>
            <person name="Wu W."/>
            <person name="Sun C."/>
            <person name="Zou P."/>
            <person name="Liu Y."/>
            <person name="Dai S."/>
            <person name="Zhou R."/>
        </authorList>
    </citation>
    <scope>NUCLEOTIDE SEQUENCE [LARGE SCALE GENOMIC DNA]</scope>
</reference>
<accession>A0ACB9RSU5</accession>
<dbReference type="EMBL" id="CM042882">
    <property type="protein sequence ID" value="KAI4381527.1"/>
    <property type="molecule type" value="Genomic_DNA"/>
</dbReference>
<keyword evidence="2" id="KW-1185">Reference proteome</keyword>
<dbReference type="Proteomes" id="UP001057402">
    <property type="component" value="Chromosome 3"/>
</dbReference>